<evidence type="ECO:0000313" key="1">
    <source>
        <dbReference type="EMBL" id="UFX99714.1"/>
    </source>
</evidence>
<name>A0A8K1W670_9VIRU</name>
<gene>
    <name evidence="1" type="ORF">Mb0028</name>
</gene>
<dbReference type="EMBL" id="MH046811">
    <property type="protein sequence ID" value="UFX99714.1"/>
    <property type="molecule type" value="Genomic_DNA"/>
</dbReference>
<reference evidence="1" key="1">
    <citation type="submission" date="2018-03" db="EMBL/GenBank/DDBJ databases">
        <title>Draft genome sequences of Megaviruse, new member of the family Mimiviridae isolated from water in Shanghai, China.</title>
        <authorList>
            <person name="Xia Y."/>
        </authorList>
    </citation>
    <scope>NUCLEOTIDE SEQUENCE</scope>
    <source>
        <strain evidence="1">SH</strain>
    </source>
</reference>
<proteinExistence type="predicted"/>
<protein>
    <submittedName>
        <fullName evidence="1">Uncharacterized protein</fullName>
    </submittedName>
</protein>
<accession>A0A8K1W670</accession>
<organism evidence="1">
    <name type="scientific">Megavirus baoshan</name>
    <dbReference type="NCBI Taxonomy" id="2496520"/>
    <lineage>
        <taxon>Viruses</taxon>
        <taxon>Varidnaviria</taxon>
        <taxon>Bamfordvirae</taxon>
        <taxon>Nucleocytoviricota</taxon>
        <taxon>Megaviricetes</taxon>
        <taxon>Imitervirales</taxon>
        <taxon>Mimiviridae</taxon>
        <taxon>Megamimivirinae</taxon>
        <taxon>Megavirus</taxon>
        <taxon>Megavirus baoshanense</taxon>
    </lineage>
</organism>
<sequence>MHYTDCKLPKKLPTIKSKKDFYYFDNGERLFKEKSKKNLLEELEKIDAKEFFENLKGIDPDASHGYDILGALSFHKVKPKNI</sequence>